<dbReference type="EMBL" id="CP017253">
    <property type="protein sequence ID" value="AOR22920.1"/>
    <property type="molecule type" value="Genomic_DNA"/>
</dbReference>
<feature type="domain" description="Flagellin N-terminal" evidence="5">
    <location>
        <begin position="5"/>
        <end position="139"/>
    </location>
</feature>
<keyword evidence="7" id="KW-0282">Flagellum</keyword>
<name>A0A1D7XIB2_9CLOT</name>
<dbReference type="Proteomes" id="UP000094652">
    <property type="component" value="Chromosome"/>
</dbReference>
<dbReference type="Pfam" id="PF00700">
    <property type="entry name" value="Flagellin_C"/>
    <property type="match status" value="1"/>
</dbReference>
<dbReference type="GO" id="GO:0005576">
    <property type="term" value="C:extracellular region"/>
    <property type="evidence" value="ECO:0007669"/>
    <property type="project" value="UniProtKB-SubCell"/>
</dbReference>
<feature type="domain" description="Flagellin C-terminal" evidence="6">
    <location>
        <begin position="195"/>
        <end position="280"/>
    </location>
</feature>
<keyword evidence="8" id="KW-1185">Reference proteome</keyword>
<comment type="function">
    <text evidence="4">Flagellin is the subunit protein which polymerizes to form the filaments of bacterial flagella.</text>
</comment>
<keyword evidence="3 4" id="KW-0975">Bacterial flagellum</keyword>
<evidence type="ECO:0000259" key="5">
    <source>
        <dbReference type="Pfam" id="PF00669"/>
    </source>
</evidence>
<organism evidence="7 8">
    <name type="scientific">Clostridium taeniosporum</name>
    <dbReference type="NCBI Taxonomy" id="394958"/>
    <lineage>
        <taxon>Bacteria</taxon>
        <taxon>Bacillati</taxon>
        <taxon>Bacillota</taxon>
        <taxon>Clostridia</taxon>
        <taxon>Eubacteriales</taxon>
        <taxon>Clostridiaceae</taxon>
        <taxon>Clostridium</taxon>
    </lineage>
</organism>
<protein>
    <recommendedName>
        <fullName evidence="2 4">Flagellin</fullName>
    </recommendedName>
</protein>
<dbReference type="Pfam" id="PF00669">
    <property type="entry name" value="Flagellin_N"/>
    <property type="match status" value="1"/>
</dbReference>
<dbReference type="PANTHER" id="PTHR42792:SF2">
    <property type="entry name" value="FLAGELLIN"/>
    <property type="match status" value="1"/>
</dbReference>
<dbReference type="InterPro" id="IPR046358">
    <property type="entry name" value="Flagellin_C"/>
</dbReference>
<keyword evidence="7" id="KW-0966">Cell projection</keyword>
<evidence type="ECO:0000313" key="8">
    <source>
        <dbReference type="Proteomes" id="UP000094652"/>
    </source>
</evidence>
<evidence type="ECO:0000256" key="4">
    <source>
        <dbReference type="RuleBase" id="RU362073"/>
    </source>
</evidence>
<evidence type="ECO:0000259" key="6">
    <source>
        <dbReference type="Pfam" id="PF00700"/>
    </source>
</evidence>
<dbReference type="GO" id="GO:0009288">
    <property type="term" value="C:bacterial-type flagellum"/>
    <property type="evidence" value="ECO:0007669"/>
    <property type="project" value="UniProtKB-SubCell"/>
</dbReference>
<dbReference type="PANTHER" id="PTHR42792">
    <property type="entry name" value="FLAGELLIN"/>
    <property type="match status" value="1"/>
</dbReference>
<keyword evidence="7" id="KW-0969">Cilium</keyword>
<dbReference type="Gene3D" id="1.20.1330.10">
    <property type="entry name" value="f41 fragment of flagellin, N-terminal domain"/>
    <property type="match status" value="1"/>
</dbReference>
<evidence type="ECO:0000256" key="3">
    <source>
        <dbReference type="ARBA" id="ARBA00023143"/>
    </source>
</evidence>
<dbReference type="STRING" id="394958.BGI42_03965"/>
<reference evidence="8" key="1">
    <citation type="submission" date="2016-09" db="EMBL/GenBank/DDBJ databases">
        <title>Genomics of Clostridium taeniosporum, an organism which forms endospores with ribbon-like appendages.</title>
        <authorList>
            <person name="Walker J.R."/>
        </authorList>
    </citation>
    <scope>NUCLEOTIDE SEQUENCE [LARGE SCALE GENOMIC DNA]</scope>
    <source>
        <strain evidence="8">1/k</strain>
    </source>
</reference>
<keyword evidence="4" id="KW-0964">Secreted</keyword>
<dbReference type="SUPFAM" id="SSF64518">
    <property type="entry name" value="Phase 1 flagellin"/>
    <property type="match status" value="1"/>
</dbReference>
<dbReference type="GO" id="GO:0005198">
    <property type="term" value="F:structural molecule activity"/>
    <property type="evidence" value="ECO:0007669"/>
    <property type="project" value="UniProtKB-UniRule"/>
</dbReference>
<gene>
    <name evidence="7" type="ORF">BGI42_03965</name>
</gene>
<evidence type="ECO:0000256" key="2">
    <source>
        <dbReference type="ARBA" id="ARBA00020110"/>
    </source>
</evidence>
<evidence type="ECO:0000256" key="1">
    <source>
        <dbReference type="ARBA" id="ARBA00005709"/>
    </source>
</evidence>
<dbReference type="InterPro" id="IPR001492">
    <property type="entry name" value="Flagellin"/>
</dbReference>
<dbReference type="KEGG" id="ctae:BGI42_03965"/>
<dbReference type="OrthoDB" id="9796789at2"/>
<comment type="subcellular location">
    <subcellularLocation>
        <location evidence="4">Secreted</location>
    </subcellularLocation>
    <subcellularLocation>
        <location evidence="4">Bacterial flagellum</location>
    </subcellularLocation>
</comment>
<accession>A0A1D7XIB2</accession>
<evidence type="ECO:0000313" key="7">
    <source>
        <dbReference type="EMBL" id="AOR22920.1"/>
    </source>
</evidence>
<dbReference type="AlphaFoldDB" id="A0A1D7XIB2"/>
<dbReference type="PRINTS" id="PR00207">
    <property type="entry name" value="FLAGELLIN"/>
</dbReference>
<comment type="similarity">
    <text evidence="1 4">Belongs to the bacterial flagellin family.</text>
</comment>
<dbReference type="InterPro" id="IPR042187">
    <property type="entry name" value="Flagellin_C_sub2"/>
</dbReference>
<proteinExistence type="inferred from homology"/>
<dbReference type="RefSeq" id="WP_069679078.1">
    <property type="nucleotide sequence ID" value="NZ_CP017253.2"/>
</dbReference>
<sequence length="284" mass="31328">MRLTHNMFSANIFNNYKKHLVKNSSAINNISSGLKLSSAKDNPNKITQSQMLKIQVLSNSAARRNIEDTNSMIQTFDGAMQEMNDSLCRIKELTVQAGGGTLTDDDRHVIQNEIDQLTKHLDYMANNTDFNGVKLINENKNTVEDGAVTSMIGGLQGELTVLPKFDLTSEGLKFKDNLGNNILDVTTQENADKSLDIVNEAILSVSSARSKYGAIQLRLEGTEDIVSENNLALERSQSNIADADIAFEMLKFSESQILVQSSISLIAQSNNFPQDALNVLKNIR</sequence>
<dbReference type="InterPro" id="IPR001029">
    <property type="entry name" value="Flagellin_N"/>
</dbReference>
<dbReference type="Gene3D" id="6.10.10.10">
    <property type="entry name" value="Flagellar export chaperone, C-terminal domain"/>
    <property type="match status" value="1"/>
</dbReference>